<gene>
    <name evidence="2" type="ORF">BRADI_4g36745v3</name>
</gene>
<proteinExistence type="predicted"/>
<dbReference type="Gramene" id="PNT65043">
    <property type="protein sequence ID" value="PNT65043"/>
    <property type="gene ID" value="BRADI_4g36745v3"/>
</dbReference>
<feature type="region of interest" description="Disordered" evidence="1">
    <location>
        <begin position="60"/>
        <end position="117"/>
    </location>
</feature>
<dbReference type="AlphaFoldDB" id="A0A2K2CSQ1"/>
<name>A0A2K2CSQ1_BRADI</name>
<feature type="compositionally biased region" description="Basic residues" evidence="1">
    <location>
        <begin position="139"/>
        <end position="161"/>
    </location>
</feature>
<feature type="compositionally biased region" description="Basic residues" evidence="1">
    <location>
        <begin position="60"/>
        <end position="70"/>
    </location>
</feature>
<feature type="compositionally biased region" description="Basic residues" evidence="1">
    <location>
        <begin position="97"/>
        <end position="114"/>
    </location>
</feature>
<accession>A0A2K2CSQ1</accession>
<dbReference type="Proteomes" id="UP000008810">
    <property type="component" value="Chromosome 4"/>
</dbReference>
<keyword evidence="4" id="KW-1185">Reference proteome</keyword>
<feature type="region of interest" description="Disordered" evidence="1">
    <location>
        <begin position="1"/>
        <end position="38"/>
    </location>
</feature>
<reference evidence="2 3" key="1">
    <citation type="journal article" date="2010" name="Nature">
        <title>Genome sequencing and analysis of the model grass Brachypodium distachyon.</title>
        <authorList>
            <consortium name="International Brachypodium Initiative"/>
        </authorList>
    </citation>
    <scope>NUCLEOTIDE SEQUENCE [LARGE SCALE GENOMIC DNA]</scope>
    <source>
        <strain evidence="2 3">Bd21</strain>
    </source>
</reference>
<feature type="region of interest" description="Disordered" evidence="1">
    <location>
        <begin position="139"/>
        <end position="184"/>
    </location>
</feature>
<evidence type="ECO:0000256" key="1">
    <source>
        <dbReference type="SAM" id="MobiDB-lite"/>
    </source>
</evidence>
<sequence length="184" mass="20882">MWPRGGEWEDEAGDAARRFSRSRARGQRPPPPRKSDLSALRRFAVEDYSPLMVRRIAGRRRRQGFRRRRAVNAGAAVRGEERVLSRPRGGDPSVGRPRARRAPRGRAARRQGRRARIEETKTQAWLGLALCDSPPTWRVRRRQGAASGSRRRGRRLHKSPPRRPAAVRRPAAMPALNGLVARGR</sequence>
<dbReference type="EnsemblPlants" id="PNT65043">
    <property type="protein sequence ID" value="PNT65043"/>
    <property type="gene ID" value="BRADI_4g36745v3"/>
</dbReference>
<reference evidence="3" key="3">
    <citation type="submission" date="2018-08" db="UniProtKB">
        <authorList>
            <consortium name="EnsemblPlants"/>
        </authorList>
    </citation>
    <scope>IDENTIFICATION</scope>
    <source>
        <strain evidence="3">cv. Bd21</strain>
    </source>
</reference>
<evidence type="ECO:0000313" key="3">
    <source>
        <dbReference type="EnsemblPlants" id="PNT65043"/>
    </source>
</evidence>
<reference evidence="2" key="2">
    <citation type="submission" date="2017-06" db="EMBL/GenBank/DDBJ databases">
        <title>WGS assembly of Brachypodium distachyon.</title>
        <authorList>
            <consortium name="The International Brachypodium Initiative"/>
            <person name="Lucas S."/>
            <person name="Harmon-Smith M."/>
            <person name="Lail K."/>
            <person name="Tice H."/>
            <person name="Grimwood J."/>
            <person name="Bruce D."/>
            <person name="Barry K."/>
            <person name="Shu S."/>
            <person name="Lindquist E."/>
            <person name="Wang M."/>
            <person name="Pitluck S."/>
            <person name="Vogel J.P."/>
            <person name="Garvin D.F."/>
            <person name="Mockler T.C."/>
            <person name="Schmutz J."/>
            <person name="Rokhsar D."/>
            <person name="Bevan M.W."/>
        </authorList>
    </citation>
    <scope>NUCLEOTIDE SEQUENCE</scope>
    <source>
        <strain evidence="2">Bd21</strain>
    </source>
</reference>
<protein>
    <submittedName>
        <fullName evidence="2 3">Uncharacterized protein</fullName>
    </submittedName>
</protein>
<dbReference type="InParanoid" id="A0A2K2CSQ1"/>
<organism evidence="2">
    <name type="scientific">Brachypodium distachyon</name>
    <name type="common">Purple false brome</name>
    <name type="synonym">Trachynia distachya</name>
    <dbReference type="NCBI Taxonomy" id="15368"/>
    <lineage>
        <taxon>Eukaryota</taxon>
        <taxon>Viridiplantae</taxon>
        <taxon>Streptophyta</taxon>
        <taxon>Embryophyta</taxon>
        <taxon>Tracheophyta</taxon>
        <taxon>Spermatophyta</taxon>
        <taxon>Magnoliopsida</taxon>
        <taxon>Liliopsida</taxon>
        <taxon>Poales</taxon>
        <taxon>Poaceae</taxon>
        <taxon>BOP clade</taxon>
        <taxon>Pooideae</taxon>
        <taxon>Stipodae</taxon>
        <taxon>Brachypodieae</taxon>
        <taxon>Brachypodium</taxon>
    </lineage>
</organism>
<dbReference type="EMBL" id="CM000883">
    <property type="protein sequence ID" value="PNT65043.1"/>
    <property type="molecule type" value="Genomic_DNA"/>
</dbReference>
<evidence type="ECO:0000313" key="4">
    <source>
        <dbReference type="Proteomes" id="UP000008810"/>
    </source>
</evidence>
<evidence type="ECO:0000313" key="2">
    <source>
        <dbReference type="EMBL" id="PNT65043.1"/>
    </source>
</evidence>